<evidence type="ECO:0000313" key="1">
    <source>
        <dbReference type="EMBL" id="KAK8771289.1"/>
    </source>
</evidence>
<comment type="caution">
    <text evidence="1">The sequence shown here is derived from an EMBL/GenBank/DDBJ whole genome shotgun (WGS) entry which is preliminary data.</text>
</comment>
<keyword evidence="2" id="KW-1185">Reference proteome</keyword>
<protein>
    <submittedName>
        <fullName evidence="1">Uncharacterized protein</fullName>
    </submittedName>
</protein>
<dbReference type="EMBL" id="JARKHS020019938">
    <property type="protein sequence ID" value="KAK8771289.1"/>
    <property type="molecule type" value="Genomic_DNA"/>
</dbReference>
<proteinExistence type="predicted"/>
<dbReference type="AlphaFoldDB" id="A0AAQ4E963"/>
<sequence length="67" mass="7541">MLLRSSECPSARRLQILGRSPDPPRNFCFCELCEGFGKELHANQYRILPGTLSPRGPPRTIASWNTP</sequence>
<evidence type="ECO:0000313" key="2">
    <source>
        <dbReference type="Proteomes" id="UP001321473"/>
    </source>
</evidence>
<accession>A0AAQ4E963</accession>
<gene>
    <name evidence="1" type="ORF">V5799_025468</name>
</gene>
<reference evidence="1 2" key="1">
    <citation type="journal article" date="2023" name="Arcadia Sci">
        <title>De novo assembly of a long-read Amblyomma americanum tick genome.</title>
        <authorList>
            <person name="Chou S."/>
            <person name="Poskanzer K.E."/>
            <person name="Rollins M."/>
            <person name="Thuy-Boun P.S."/>
        </authorList>
    </citation>
    <scope>NUCLEOTIDE SEQUENCE [LARGE SCALE GENOMIC DNA]</scope>
    <source>
        <strain evidence="1">F_SG_1</strain>
        <tissue evidence="1">Salivary glands</tissue>
    </source>
</reference>
<organism evidence="1 2">
    <name type="scientific">Amblyomma americanum</name>
    <name type="common">Lone star tick</name>
    <dbReference type="NCBI Taxonomy" id="6943"/>
    <lineage>
        <taxon>Eukaryota</taxon>
        <taxon>Metazoa</taxon>
        <taxon>Ecdysozoa</taxon>
        <taxon>Arthropoda</taxon>
        <taxon>Chelicerata</taxon>
        <taxon>Arachnida</taxon>
        <taxon>Acari</taxon>
        <taxon>Parasitiformes</taxon>
        <taxon>Ixodida</taxon>
        <taxon>Ixodoidea</taxon>
        <taxon>Ixodidae</taxon>
        <taxon>Amblyomminae</taxon>
        <taxon>Amblyomma</taxon>
    </lineage>
</organism>
<name>A0AAQ4E963_AMBAM</name>
<dbReference type="Proteomes" id="UP001321473">
    <property type="component" value="Unassembled WGS sequence"/>
</dbReference>